<dbReference type="SUPFAM" id="SSF49599">
    <property type="entry name" value="TRAF domain-like"/>
    <property type="match status" value="1"/>
</dbReference>
<dbReference type="SUPFAM" id="SSF54001">
    <property type="entry name" value="Cysteine proteinases"/>
    <property type="match status" value="1"/>
</dbReference>
<keyword evidence="4" id="KW-0645">Protease</keyword>
<dbReference type="Pfam" id="PF22486">
    <property type="entry name" value="MATH_2"/>
    <property type="match status" value="1"/>
</dbReference>
<dbReference type="FunFam" id="2.60.210.10:FF:000011">
    <property type="entry name" value="Ubiquitin carboxyl-terminal hydrolase 7"/>
    <property type="match status" value="1"/>
</dbReference>
<evidence type="ECO:0000256" key="8">
    <source>
        <dbReference type="SAM" id="MobiDB-lite"/>
    </source>
</evidence>
<evidence type="ECO:0000256" key="5">
    <source>
        <dbReference type="ARBA" id="ARBA00022786"/>
    </source>
</evidence>
<dbReference type="GO" id="GO:0016579">
    <property type="term" value="P:protein deubiquitination"/>
    <property type="evidence" value="ECO:0007669"/>
    <property type="project" value="InterPro"/>
</dbReference>
<feature type="domain" description="MATH" evidence="10">
    <location>
        <begin position="97"/>
        <end position="226"/>
    </location>
</feature>
<dbReference type="PANTHER" id="PTHR24006:SF644">
    <property type="entry name" value="UBIQUITIN CARBOXYL-TERMINAL HYDROLASE 7"/>
    <property type="match status" value="1"/>
</dbReference>
<evidence type="ECO:0000256" key="4">
    <source>
        <dbReference type="ARBA" id="ARBA00022670"/>
    </source>
</evidence>
<keyword evidence="6 12" id="KW-0378">Hydrolase</keyword>
<gene>
    <name evidence="12" type="ORF">CMQ_897</name>
</gene>
<dbReference type="InterPro" id="IPR008974">
    <property type="entry name" value="TRAF-like"/>
</dbReference>
<feature type="compositionally biased region" description="Low complexity" evidence="8">
    <location>
        <begin position="46"/>
        <end position="62"/>
    </location>
</feature>
<dbReference type="InterPro" id="IPR001394">
    <property type="entry name" value="Peptidase_C19_UCH"/>
</dbReference>
<dbReference type="RefSeq" id="XP_014173451.1">
    <property type="nucleotide sequence ID" value="XM_014317976.1"/>
</dbReference>
<dbReference type="PROSITE" id="PS00973">
    <property type="entry name" value="USP_2"/>
    <property type="match status" value="1"/>
</dbReference>
<dbReference type="GO" id="GO:0031647">
    <property type="term" value="P:regulation of protein stability"/>
    <property type="evidence" value="ECO:0007669"/>
    <property type="project" value="TreeGrafter"/>
</dbReference>
<dbReference type="MEROPS" id="C19.099"/>
<evidence type="ECO:0000259" key="11">
    <source>
        <dbReference type="PROSITE" id="PS50235"/>
    </source>
</evidence>
<dbReference type="PROSITE" id="PS50144">
    <property type="entry name" value="MATH"/>
    <property type="match status" value="1"/>
</dbReference>
<dbReference type="Gene3D" id="3.10.20.90">
    <property type="entry name" value="Phosphatidylinositol 3-kinase Catalytic Subunit, Chain A, domain 1"/>
    <property type="match status" value="2"/>
</dbReference>
<feature type="domain" description="USP" evidence="11">
    <location>
        <begin position="252"/>
        <end position="574"/>
    </location>
</feature>
<keyword evidence="13" id="KW-1185">Reference proteome</keyword>
<keyword evidence="7" id="KW-0788">Thiol protease</keyword>
<dbReference type="STRING" id="655863.F0XD17"/>
<dbReference type="GeneID" id="25982026"/>
<proteinExistence type="inferred from homology"/>
<evidence type="ECO:0000259" key="10">
    <source>
        <dbReference type="PROSITE" id="PS50144"/>
    </source>
</evidence>
<dbReference type="GO" id="GO:0005829">
    <property type="term" value="C:cytosol"/>
    <property type="evidence" value="ECO:0007669"/>
    <property type="project" value="TreeGrafter"/>
</dbReference>
<evidence type="ECO:0000256" key="2">
    <source>
        <dbReference type="ARBA" id="ARBA00009085"/>
    </source>
</evidence>
<dbReference type="GO" id="GO:0005634">
    <property type="term" value="C:nucleus"/>
    <property type="evidence" value="ECO:0007669"/>
    <property type="project" value="TreeGrafter"/>
</dbReference>
<evidence type="ECO:0000313" key="12">
    <source>
        <dbReference type="EMBL" id="EFX03969.1"/>
    </source>
</evidence>
<accession>F0XD17</accession>
<comment type="similarity">
    <text evidence="2">Belongs to the peptidase C19 family.</text>
</comment>
<dbReference type="PROSITE" id="PS00972">
    <property type="entry name" value="USP_1"/>
    <property type="match status" value="1"/>
</dbReference>
<dbReference type="Pfam" id="PF00443">
    <property type="entry name" value="UCH"/>
    <property type="match status" value="1"/>
</dbReference>
<dbReference type="GO" id="GO:0006508">
    <property type="term" value="P:proteolysis"/>
    <property type="evidence" value="ECO:0007669"/>
    <property type="project" value="UniProtKB-KW"/>
</dbReference>
<dbReference type="InterPro" id="IPR024729">
    <property type="entry name" value="USP7_ICP0-binding_dom"/>
</dbReference>
<sequence length="1304" mass="147839">MCFTPQCALTFAKTGLGLPREQDPNHDADVPYPMETDDVLTGPPVNSTSDNDSATDTTPDAPIGMDTESDQPLANDFEAMKELILTPLIEEPPILDDVIDTWTVPQWRTLRKKEHGPVFKAGGYPWRILLFPYGNNVDHCSVYLEHGFDANEIPDDWVCCVQFSLVVWNPNDPSIYTHHTAHHRFTKEEGDWGFTRFVELRRMLHKSEGRSRPLIENDTVNITAYVRIVKDETGALWHSFINYNSKKETGYVGMKNQGATCYLNSLLQSLYFTNIFRKAIYEIPTETEESLSNSAYTLQRLFYQLQTSNTDVSTNELTKSFGWESRHIYVQQDVQELCRKLMERMEEKMKGTAGENFLAKIFCGKVKTYISCINVKYESSRIEDFWDIQLNVTGNKDLQASFEDYINVERMDGDNKYFAGDKHKLQDANKGVIFQSFPDVLHLQLKRFLYDYYKDAPIKVNDRHEFPEFFDVEPFLAKDADRSESWVYQLHGVLVHSGDLDAGHYYAYLKPKKDGWFYRYDDEKVTKATKREVLEENYGGAYPPLQNPYVRPGTNKKSPVMRPNSAYMLVYIRQSRVDNVLTPVTETDIPSHIQNRFLEEAAAREAKRKERDEQHLYIGMKVISTDTFRGHSGFDLTNFDAIPDSDPAAPRVYRILRTTTIQEAIAGIASDMSENPKKVRLWLMVNRQNKTIRPDQPIMDVHLTVEETYTRIASHRDNMLRVWAEVADEVGPDGEPIWPTFQSQPNGQVVRNDLIFIFLKYFNVEEQTISGVGHVYMNKEKKVEELLPLIMKKMGWGDKLSDGEKILLWEEIKPNMIESLKLKQTLKAAELQDGDIICFQRQLDRKPSGHFLDKITSDKSSTGDKSSSVVKKWDWFADAKGYYEFLLNKRQVHFMPHPTRCDTEAYGPFALMLNIRMTYDQLSERVGNQLQVDPTHLRFYTVNSNASGTPRTVVKRSVAQNLNTILTPQGYASLGTSQKTDALYFEVLEMSLAELETKKGIRLILLSEGITKDETFDLFVSKNCTIEDLIEALVRKAKIASEAEGGKIRVYETSGMKFSRDLSRDYPVVSLNDYSQIVAERIPKEEVEAAEDAQTIQVFQFHNDPSKVHGIPFRFLLKEGEPFSETKKRLEIRTGFKGKSFEKIKFALVRRMPYSKPQYLEDGAGLPTGGGPNGADDPNVKRVQALMESCFAKTAMSGVAGFGLGGIFGMFMASLAYGFRDMGSRSYSTAKNFGKVGALFSGIECGIEGLRAKNDMGNGVAAGCLTGAILARNGGPQAAAIGCAGFAAFSAAIDAYMRMPPSDD</sequence>
<evidence type="ECO:0000256" key="6">
    <source>
        <dbReference type="ARBA" id="ARBA00022801"/>
    </source>
</evidence>
<evidence type="ECO:0000256" key="9">
    <source>
        <dbReference type="SAM" id="Phobius"/>
    </source>
</evidence>
<dbReference type="eggNOG" id="KOG1863">
    <property type="taxonomic scope" value="Eukaryota"/>
</dbReference>
<dbReference type="InParanoid" id="F0XD17"/>
<dbReference type="InterPro" id="IPR029346">
    <property type="entry name" value="USP_C"/>
</dbReference>
<dbReference type="Pfam" id="PF14533">
    <property type="entry name" value="USP7_C2"/>
    <property type="match status" value="1"/>
</dbReference>
<evidence type="ECO:0000313" key="13">
    <source>
        <dbReference type="Proteomes" id="UP000007796"/>
    </source>
</evidence>
<keyword evidence="5" id="KW-0833">Ubl conjugation pathway</keyword>
<dbReference type="Pfam" id="PF12436">
    <property type="entry name" value="USP7_ICP0_bdg"/>
    <property type="match status" value="1"/>
</dbReference>
<dbReference type="HOGENOM" id="CLU_003532_2_1_1"/>
<organism evidence="13">
    <name type="scientific">Grosmannia clavigera (strain kw1407 / UAMH 11150)</name>
    <name type="common">Blue stain fungus</name>
    <name type="synonym">Graphiocladiella clavigera</name>
    <dbReference type="NCBI Taxonomy" id="655863"/>
    <lineage>
        <taxon>Eukaryota</taxon>
        <taxon>Fungi</taxon>
        <taxon>Dikarya</taxon>
        <taxon>Ascomycota</taxon>
        <taxon>Pezizomycotina</taxon>
        <taxon>Sordariomycetes</taxon>
        <taxon>Sordariomycetidae</taxon>
        <taxon>Ophiostomatales</taxon>
        <taxon>Ophiostomataceae</taxon>
        <taxon>Leptographium</taxon>
    </lineage>
</organism>
<dbReference type="InterPro" id="IPR038765">
    <property type="entry name" value="Papain-like_cys_pep_sf"/>
</dbReference>
<comment type="catalytic activity">
    <reaction evidence="1">
        <text>Thiol-dependent hydrolysis of ester, thioester, amide, peptide and isopeptide bonds formed by the C-terminal Gly of ubiquitin (a 76-residue protein attached to proteins as an intracellular targeting signal).</text>
        <dbReference type="EC" id="3.4.19.12"/>
    </reaction>
</comment>
<evidence type="ECO:0000256" key="7">
    <source>
        <dbReference type="ARBA" id="ARBA00022807"/>
    </source>
</evidence>
<feature type="compositionally biased region" description="Basic and acidic residues" evidence="8">
    <location>
        <begin position="20"/>
        <end position="29"/>
    </location>
</feature>
<dbReference type="InterPro" id="IPR050164">
    <property type="entry name" value="Peptidase_C19"/>
</dbReference>
<dbReference type="Proteomes" id="UP000007796">
    <property type="component" value="Unassembled WGS sequence"/>
</dbReference>
<evidence type="ECO:0000256" key="3">
    <source>
        <dbReference type="ARBA" id="ARBA00012759"/>
    </source>
</evidence>
<feature type="region of interest" description="Disordered" evidence="8">
    <location>
        <begin position="16"/>
        <end position="68"/>
    </location>
</feature>
<dbReference type="InterPro" id="IPR002083">
    <property type="entry name" value="MATH/TRAF_dom"/>
</dbReference>
<evidence type="ECO:0000256" key="1">
    <source>
        <dbReference type="ARBA" id="ARBA00000707"/>
    </source>
</evidence>
<name>F0XD17_GROCL</name>
<dbReference type="CDD" id="cd03775">
    <property type="entry name" value="MATH_Ubp21p"/>
    <property type="match status" value="1"/>
</dbReference>
<dbReference type="PROSITE" id="PS50235">
    <property type="entry name" value="USP_3"/>
    <property type="match status" value="1"/>
</dbReference>
<dbReference type="Gene3D" id="3.90.70.10">
    <property type="entry name" value="Cysteine proteinases"/>
    <property type="match status" value="1"/>
</dbReference>
<dbReference type="InterPro" id="IPR018200">
    <property type="entry name" value="USP_CS"/>
</dbReference>
<dbReference type="OrthoDB" id="289038at2759"/>
<dbReference type="GO" id="GO:0004843">
    <property type="term" value="F:cysteine-type deubiquitinase activity"/>
    <property type="evidence" value="ECO:0007669"/>
    <property type="project" value="UniProtKB-EC"/>
</dbReference>
<keyword evidence="9" id="KW-1133">Transmembrane helix</keyword>
<dbReference type="Pfam" id="PF02466">
    <property type="entry name" value="Tim17"/>
    <property type="match status" value="1"/>
</dbReference>
<reference evidence="12 13" key="1">
    <citation type="journal article" date="2011" name="Proc. Natl. Acad. Sci. U.S.A.">
        <title>Genome and transcriptome analyses of the mountain pine beetle-fungal symbiont Grosmannia clavigera, a lodgepole pine pathogen.</title>
        <authorList>
            <person name="DiGuistini S."/>
            <person name="Wang Y."/>
            <person name="Liao N.Y."/>
            <person name="Taylor G."/>
            <person name="Tanguay P."/>
            <person name="Feau N."/>
            <person name="Henrissat B."/>
            <person name="Chan S.K."/>
            <person name="Hesse-Orce U."/>
            <person name="Alamouti S.M."/>
            <person name="Tsui C.K.M."/>
            <person name="Docking R.T."/>
            <person name="Levasseur A."/>
            <person name="Haridas S."/>
            <person name="Robertson G."/>
            <person name="Birol I."/>
            <person name="Holt R.A."/>
            <person name="Marra M.A."/>
            <person name="Hamelin R.C."/>
            <person name="Hirst M."/>
            <person name="Jones S.J.M."/>
            <person name="Bohlmann J."/>
            <person name="Breuil C."/>
        </authorList>
    </citation>
    <scope>NUCLEOTIDE SEQUENCE [LARGE SCALE GENOMIC DNA]</scope>
    <source>
        <strain evidence="13">kw1407 / UAMH 11150</strain>
    </source>
</reference>
<dbReference type="InterPro" id="IPR028889">
    <property type="entry name" value="USP"/>
</dbReference>
<feature type="transmembrane region" description="Helical" evidence="9">
    <location>
        <begin position="1195"/>
        <end position="1219"/>
    </location>
</feature>
<keyword evidence="9" id="KW-0812">Transmembrane</keyword>
<protein>
    <recommendedName>
        <fullName evidence="3">ubiquitinyl hydrolase 1</fullName>
        <ecNumber evidence="3">3.4.19.12</ecNumber>
    </recommendedName>
</protein>
<dbReference type="PANTHER" id="PTHR24006">
    <property type="entry name" value="UBIQUITIN CARBOXYL-TERMINAL HYDROLASE"/>
    <property type="match status" value="1"/>
</dbReference>
<dbReference type="SMART" id="SM00061">
    <property type="entry name" value="MATH"/>
    <property type="match status" value="1"/>
</dbReference>
<dbReference type="EC" id="3.4.19.12" evidence="3"/>
<dbReference type="EMBL" id="GL629765">
    <property type="protein sequence ID" value="EFX03969.1"/>
    <property type="molecule type" value="Genomic_DNA"/>
</dbReference>
<dbReference type="eggNOG" id="KOG3225">
    <property type="taxonomic scope" value="Eukaryota"/>
</dbReference>
<dbReference type="FunCoup" id="F0XD17">
    <property type="interactions" value="1257"/>
</dbReference>
<keyword evidence="9" id="KW-0472">Membrane</keyword>
<dbReference type="Gene3D" id="2.60.210.10">
    <property type="entry name" value="Apoptosis, Tumor Necrosis Factor Receptor Associated Protein 2, Chain A"/>
    <property type="match status" value="1"/>
</dbReference>
<dbReference type="CDD" id="cd02659">
    <property type="entry name" value="peptidase_C19C"/>
    <property type="match status" value="1"/>
</dbReference>